<dbReference type="Pfam" id="PF08284">
    <property type="entry name" value="RVP_2"/>
    <property type="match status" value="1"/>
</dbReference>
<reference evidence="3" key="1">
    <citation type="submission" date="2015-06" db="EMBL/GenBank/DDBJ databases">
        <title>Comparative genomics of Burkholderia leaf nodule symbionts.</title>
        <authorList>
            <person name="Carlier A."/>
            <person name="Eberl L."/>
            <person name="Pinto-Carbo M."/>
        </authorList>
    </citation>
    <scope>NUCLEOTIDE SEQUENCE [LARGE SCALE GENOMIC DNA]</scope>
    <source>
        <strain evidence="3">UZHbot4</strain>
    </source>
</reference>
<dbReference type="Gene3D" id="2.40.70.10">
    <property type="entry name" value="Acid Proteases"/>
    <property type="match status" value="1"/>
</dbReference>
<dbReference type="InterPro" id="IPR021109">
    <property type="entry name" value="Peptidase_aspartic_dom_sf"/>
</dbReference>
<gene>
    <name evidence="2" type="ORF">BVER_03567</name>
</gene>
<keyword evidence="3" id="KW-1185">Reference proteome</keyword>
<dbReference type="GO" id="GO:0003676">
    <property type="term" value="F:nucleic acid binding"/>
    <property type="evidence" value="ECO:0007669"/>
    <property type="project" value="InterPro"/>
</dbReference>
<dbReference type="GO" id="GO:0008270">
    <property type="term" value="F:zinc ion binding"/>
    <property type="evidence" value="ECO:0007669"/>
    <property type="project" value="InterPro"/>
</dbReference>
<organism evidence="2 3">
    <name type="scientific">Candidatus Burkholderia verschuerenii</name>
    <dbReference type="NCBI Taxonomy" id="242163"/>
    <lineage>
        <taxon>Bacteria</taxon>
        <taxon>Pseudomonadati</taxon>
        <taxon>Pseudomonadota</taxon>
        <taxon>Betaproteobacteria</taxon>
        <taxon>Burkholderiales</taxon>
        <taxon>Burkholderiaceae</taxon>
        <taxon>Burkholderia</taxon>
    </lineage>
</organism>
<feature type="domain" description="CCHC-type" evidence="1">
    <location>
        <begin position="41"/>
        <end position="54"/>
    </location>
</feature>
<dbReference type="PANTHER" id="PTHR15503">
    <property type="entry name" value="LDOC1 RELATED"/>
    <property type="match status" value="1"/>
</dbReference>
<dbReference type="InterPro" id="IPR001878">
    <property type="entry name" value="Znf_CCHC"/>
</dbReference>
<protein>
    <recommendedName>
        <fullName evidence="1">CCHC-type domain-containing protein</fullName>
    </recommendedName>
</protein>
<dbReference type="InterPro" id="IPR036875">
    <property type="entry name" value="Znf_CCHC_sf"/>
</dbReference>
<evidence type="ECO:0000313" key="2">
    <source>
        <dbReference type="EMBL" id="KND56555.1"/>
    </source>
</evidence>
<dbReference type="SUPFAM" id="SSF50630">
    <property type="entry name" value="Acid proteases"/>
    <property type="match status" value="1"/>
</dbReference>
<dbReference type="Gene3D" id="4.10.60.10">
    <property type="entry name" value="Zinc finger, CCHC-type"/>
    <property type="match status" value="1"/>
</dbReference>
<dbReference type="AlphaFoldDB" id="A0A0L0M2R1"/>
<comment type="caution">
    <text evidence="2">The sequence shown here is derived from an EMBL/GenBank/DDBJ whole genome shotgun (WGS) entry which is preliminary data.</text>
</comment>
<dbReference type="PANTHER" id="PTHR15503:SF45">
    <property type="entry name" value="RNA-DIRECTED DNA POLYMERASE HOMOLOG"/>
    <property type="match status" value="1"/>
</dbReference>
<dbReference type="SUPFAM" id="SSF57756">
    <property type="entry name" value="Retrovirus zinc finger-like domains"/>
    <property type="match status" value="1"/>
</dbReference>
<dbReference type="InterPro" id="IPR032567">
    <property type="entry name" value="RTL1-rel"/>
</dbReference>
<dbReference type="EMBL" id="LFJJ01000345">
    <property type="protein sequence ID" value="KND56555.1"/>
    <property type="molecule type" value="Genomic_DNA"/>
</dbReference>
<sequence>MKGKEPQGPKPVPPKITACVKCLAEVGKGPAGKKPAASVVCRYCNKPGHVEADCWRKSNKCLRCGSADHRILKCPFVTLDQASAGTKPGVSDTAKKAKVPARVYTLGAEEEDKGASVVEGTLPIFGQVLKVLIDPDSTHSFINPENLEKLGNKVETLPFWVEIGTLMEMPQIQTDRVCKNCEVSIKGKIFHVDLILLPVRGYEVILGMDWLSRHYAQINCRTKEICFTIPVETILQYTLKPLVGTPEMISGEKARKLIFKGATGFLARLSDQYKDKQSVDQVEVVKEFVDVFPETLSSAPPDRELEFTIDLVPGVEPISKTSYRMAPAELQELKTQLQELLSQGFIRPST</sequence>
<dbReference type="SMART" id="SM00343">
    <property type="entry name" value="ZnF_C2HC"/>
    <property type="match status" value="2"/>
</dbReference>
<name>A0A0L0M2R1_9BURK</name>
<proteinExistence type="predicted"/>
<evidence type="ECO:0000259" key="1">
    <source>
        <dbReference type="PROSITE" id="PS50158"/>
    </source>
</evidence>
<accession>A0A0L0M2R1</accession>
<dbReference type="PATRIC" id="fig|242163.4.peg.4505"/>
<evidence type="ECO:0000313" key="3">
    <source>
        <dbReference type="Proteomes" id="UP000036959"/>
    </source>
</evidence>
<dbReference type="CDD" id="cd00303">
    <property type="entry name" value="retropepsin_like"/>
    <property type="match status" value="1"/>
</dbReference>
<dbReference type="PROSITE" id="PS50158">
    <property type="entry name" value="ZF_CCHC"/>
    <property type="match status" value="1"/>
</dbReference>
<dbReference type="Proteomes" id="UP000036959">
    <property type="component" value="Unassembled WGS sequence"/>
</dbReference>
<dbReference type="Gene3D" id="3.10.10.10">
    <property type="entry name" value="HIV Type 1 Reverse Transcriptase, subunit A, domain 1"/>
    <property type="match status" value="1"/>
</dbReference>
<dbReference type="SUPFAM" id="SSF56672">
    <property type="entry name" value="DNA/RNA polymerases"/>
    <property type="match status" value="1"/>
</dbReference>
<dbReference type="InterPro" id="IPR043502">
    <property type="entry name" value="DNA/RNA_pol_sf"/>
</dbReference>